<gene>
    <name evidence="9" type="ORF">WJU22_21150</name>
</gene>
<dbReference type="EC" id="3.2.1.23" evidence="3"/>
<organism evidence="9 10">
    <name type="scientific">Chitinophaga caseinilytica</name>
    <dbReference type="NCBI Taxonomy" id="2267521"/>
    <lineage>
        <taxon>Bacteria</taxon>
        <taxon>Pseudomonadati</taxon>
        <taxon>Bacteroidota</taxon>
        <taxon>Chitinophagia</taxon>
        <taxon>Chitinophagales</taxon>
        <taxon>Chitinophagaceae</taxon>
        <taxon>Chitinophaga</taxon>
    </lineage>
</organism>
<feature type="chain" id="PRO_5047471990" description="beta-galactosidase" evidence="6">
    <location>
        <begin position="20"/>
        <end position="899"/>
    </location>
</feature>
<feature type="domain" description="Glycosyl hydrolases family 2 sugar binding" evidence="8">
    <location>
        <begin position="23"/>
        <end position="159"/>
    </location>
</feature>
<dbReference type="Pfam" id="PF02836">
    <property type="entry name" value="Glyco_hydro_2_C"/>
    <property type="match status" value="1"/>
</dbReference>
<dbReference type="InterPro" id="IPR017853">
    <property type="entry name" value="GH"/>
</dbReference>
<evidence type="ECO:0000256" key="6">
    <source>
        <dbReference type="SAM" id="SignalP"/>
    </source>
</evidence>
<dbReference type="SUPFAM" id="SSF49785">
    <property type="entry name" value="Galactose-binding domain-like"/>
    <property type="match status" value="1"/>
</dbReference>
<evidence type="ECO:0000256" key="3">
    <source>
        <dbReference type="ARBA" id="ARBA00012756"/>
    </source>
</evidence>
<keyword evidence="4" id="KW-0378">Hydrolase</keyword>
<dbReference type="InterPro" id="IPR050347">
    <property type="entry name" value="Bact_Beta-galactosidase"/>
</dbReference>
<reference evidence="9 10" key="1">
    <citation type="submission" date="2024-03" db="EMBL/GenBank/DDBJ databases">
        <title>Chitinophaga caseinilytica sp. nov., a casein hydrolysing bacterium isolated from forest soil.</title>
        <authorList>
            <person name="Lee D.S."/>
            <person name="Han D.M."/>
            <person name="Baek J.H."/>
            <person name="Choi D.G."/>
            <person name="Jeon J.H."/>
            <person name="Jeon C.O."/>
        </authorList>
    </citation>
    <scope>NUCLEOTIDE SEQUENCE [LARGE SCALE GENOMIC DNA]</scope>
    <source>
        <strain evidence="9 10">KACC 19118</strain>
    </source>
</reference>
<feature type="signal peptide" evidence="6">
    <location>
        <begin position="1"/>
        <end position="19"/>
    </location>
</feature>
<comment type="similarity">
    <text evidence="2">Belongs to the glycosyl hydrolase 2 family.</text>
</comment>
<keyword evidence="5" id="KW-0326">Glycosidase</keyword>
<dbReference type="Proteomes" id="UP001449657">
    <property type="component" value="Chromosome"/>
</dbReference>
<dbReference type="Gene3D" id="2.60.120.260">
    <property type="entry name" value="Galactose-binding domain-like"/>
    <property type="match status" value="1"/>
</dbReference>
<evidence type="ECO:0000313" key="10">
    <source>
        <dbReference type="Proteomes" id="UP001449657"/>
    </source>
</evidence>
<evidence type="ECO:0000256" key="1">
    <source>
        <dbReference type="ARBA" id="ARBA00001412"/>
    </source>
</evidence>
<comment type="catalytic activity">
    <reaction evidence="1">
        <text>Hydrolysis of terminal non-reducing beta-D-galactose residues in beta-D-galactosides.</text>
        <dbReference type="EC" id="3.2.1.23"/>
    </reaction>
</comment>
<dbReference type="SUPFAM" id="SSF51445">
    <property type="entry name" value="(Trans)glycosidases"/>
    <property type="match status" value="1"/>
</dbReference>
<dbReference type="InterPro" id="IPR008979">
    <property type="entry name" value="Galactose-bd-like_sf"/>
</dbReference>
<evidence type="ECO:0000313" key="9">
    <source>
        <dbReference type="EMBL" id="WZN45410.1"/>
    </source>
</evidence>
<dbReference type="EMBL" id="CP150096">
    <property type="protein sequence ID" value="WZN45410.1"/>
    <property type="molecule type" value="Genomic_DNA"/>
</dbReference>
<keyword evidence="10" id="KW-1185">Reference proteome</keyword>
<name>A0ABZ2Z1R8_9BACT</name>
<dbReference type="InterPro" id="IPR006103">
    <property type="entry name" value="Glyco_hydro_2_cat"/>
</dbReference>
<feature type="domain" description="Glycoside hydrolase family 2 catalytic" evidence="7">
    <location>
        <begin position="301"/>
        <end position="444"/>
    </location>
</feature>
<protein>
    <recommendedName>
        <fullName evidence="3">beta-galactosidase</fullName>
        <ecNumber evidence="3">3.2.1.23</ecNumber>
    </recommendedName>
</protein>
<evidence type="ECO:0000256" key="4">
    <source>
        <dbReference type="ARBA" id="ARBA00022801"/>
    </source>
</evidence>
<evidence type="ECO:0000259" key="7">
    <source>
        <dbReference type="Pfam" id="PF02836"/>
    </source>
</evidence>
<accession>A0ABZ2Z1R8</accession>
<dbReference type="Pfam" id="PF02837">
    <property type="entry name" value="Glyco_hydro_2_N"/>
    <property type="match status" value="1"/>
</dbReference>
<evidence type="ECO:0000256" key="2">
    <source>
        <dbReference type="ARBA" id="ARBA00007401"/>
    </source>
</evidence>
<dbReference type="InterPro" id="IPR006104">
    <property type="entry name" value="Glyco_hydro_2_N"/>
</dbReference>
<dbReference type="Gene3D" id="3.20.20.80">
    <property type="entry name" value="Glycosidases"/>
    <property type="match status" value="1"/>
</dbReference>
<evidence type="ECO:0000256" key="5">
    <source>
        <dbReference type="ARBA" id="ARBA00023295"/>
    </source>
</evidence>
<evidence type="ECO:0000259" key="8">
    <source>
        <dbReference type="Pfam" id="PF02837"/>
    </source>
</evidence>
<dbReference type="PANTHER" id="PTHR46323:SF2">
    <property type="entry name" value="BETA-GALACTOSIDASE"/>
    <property type="match status" value="1"/>
</dbReference>
<sequence>MHRLIFIPLFILFSVTAAAQNLSLAGTWQFATDSLDKGISEGWQNKTFTQTLRLPGTLDDAGVGAKPSLSADSLTRSVMLMLSRKHRYIGPAWYAREIVVPQNWKGNEVSLFLERVLWTTHVWIDGREIGTRELLSTPHRYDLGKSLTPGKHRIVVRVDNRRQYDMSSNNMAHAYTDGTQIMWNGLLGKLELQSRPAAHITNVQTWPDLQHRILRITINVMNAGPVSSGTLLLQTARLKKAVPVQLKEGENKVETELTVPEGFAEWDEFKPVLHTLSAELKTPVSAHRQQLRFGWREITNKNAQLQINGKRMFLRGTLECAIFPLTGHPPMDRKGWAKVFSSAKAYGLNHLRFHSWCPPEAAFAVADSMGFYLQAELPFWNNNAGKDTAMNRWLALEAEHISREYGHHPSFAFWSMGNELEGNFDWLETMVAQLKKADPRHLYTTTSFTFQKDHGGWPEPGDEFFITQWTKKGWVRGQGIFNTIAPSFNNDYTKETEGLPVPIITHEIGQYSVFPNMEEIKKYTGVLDPLNFKAVRNDLQRKGLLHLAPAFLQSSGKFAALLYKEEIERAMKTKYFSGFQLLDLHDFPGQGTALIGILDAFWDSKGLVTPAEHRMYCQPAVPLLRFEKASYRNRETFSAAAEAANFSGGILHNVTPEWIVSGKDGKVLFRGKLRQQNIPEGTGQQLGEFGFPLAGIAKATALTIELRIGERHNRWNIWVYPEKQTDEFSGVHYTRSATEAMTLLAEGKKVLLNPDTANIRGVAGRFAPVFWSPVHFPDQPGTMGVLCDPKHPALADFPTEAWSDWQWWHIITASKTMVLDELPPIDPVVRVIDNFFKNRKMANVIEAKVGSGKLMLVSANLTNDPGAQQLKRSLMAYMHGGRFQPKTTLTVEQVQSLLK</sequence>
<proteinExistence type="inferred from homology"/>
<keyword evidence="6" id="KW-0732">Signal</keyword>
<dbReference type="RefSeq" id="WP_341840162.1">
    <property type="nucleotide sequence ID" value="NZ_CP149792.1"/>
</dbReference>
<dbReference type="PANTHER" id="PTHR46323">
    <property type="entry name" value="BETA-GALACTOSIDASE"/>
    <property type="match status" value="1"/>
</dbReference>